<evidence type="ECO:0000313" key="3">
    <source>
        <dbReference type="Proteomes" id="UP000317650"/>
    </source>
</evidence>
<sequence>MKAARAEVRLVKGETLMLSQNLDEARADARATSESLADEIRQCPEKDRKLIEDYKKSRGFELGLTWMGQVTYEYGYRIALACFRACYPDLEVVEDPFASFPEDLGVDMPKDVPFDDSTNVPEKYGGSFQKCSEVSKPLDRIS</sequence>
<evidence type="ECO:0000256" key="1">
    <source>
        <dbReference type="SAM" id="MobiDB-lite"/>
    </source>
</evidence>
<proteinExistence type="predicted"/>
<organism evidence="2 3">
    <name type="scientific">Musa balbisiana</name>
    <name type="common">Banana</name>
    <dbReference type="NCBI Taxonomy" id="52838"/>
    <lineage>
        <taxon>Eukaryota</taxon>
        <taxon>Viridiplantae</taxon>
        <taxon>Streptophyta</taxon>
        <taxon>Embryophyta</taxon>
        <taxon>Tracheophyta</taxon>
        <taxon>Spermatophyta</taxon>
        <taxon>Magnoliopsida</taxon>
        <taxon>Liliopsida</taxon>
        <taxon>Zingiberales</taxon>
        <taxon>Musaceae</taxon>
        <taxon>Musa</taxon>
    </lineage>
</organism>
<dbReference type="EMBL" id="PYDT01000008">
    <property type="protein sequence ID" value="THU52135.1"/>
    <property type="molecule type" value="Genomic_DNA"/>
</dbReference>
<evidence type="ECO:0000313" key="2">
    <source>
        <dbReference type="EMBL" id="THU52135.1"/>
    </source>
</evidence>
<name>A0A4S8ITV0_MUSBA</name>
<accession>A0A4S8ITV0</accession>
<dbReference type="AlphaFoldDB" id="A0A4S8ITV0"/>
<comment type="caution">
    <text evidence="2">The sequence shown here is derived from an EMBL/GenBank/DDBJ whole genome shotgun (WGS) entry which is preliminary data.</text>
</comment>
<keyword evidence="3" id="KW-1185">Reference proteome</keyword>
<gene>
    <name evidence="2" type="ORF">C4D60_Mb10t00810</name>
</gene>
<protein>
    <submittedName>
        <fullName evidence="2">Uncharacterized protein</fullName>
    </submittedName>
</protein>
<dbReference type="Proteomes" id="UP000317650">
    <property type="component" value="Chromosome 10"/>
</dbReference>
<reference evidence="2 3" key="1">
    <citation type="journal article" date="2019" name="Nat. Plants">
        <title>Genome sequencing of Musa balbisiana reveals subgenome evolution and function divergence in polyploid bananas.</title>
        <authorList>
            <person name="Yao X."/>
        </authorList>
    </citation>
    <scope>NUCLEOTIDE SEQUENCE [LARGE SCALE GENOMIC DNA]</scope>
    <source>
        <strain evidence="3">cv. DH-PKW</strain>
        <tissue evidence="2">Leaves</tissue>
    </source>
</reference>
<feature type="region of interest" description="Disordered" evidence="1">
    <location>
        <begin position="111"/>
        <end position="142"/>
    </location>
</feature>